<dbReference type="RefSeq" id="WP_138239679.1">
    <property type="nucleotide sequence ID" value="NZ_VBRY01000009.1"/>
</dbReference>
<organism evidence="1 2">
    <name type="scientific">Mariprofundus erugo</name>
    <dbReference type="NCBI Taxonomy" id="2528639"/>
    <lineage>
        <taxon>Bacteria</taxon>
        <taxon>Pseudomonadati</taxon>
        <taxon>Pseudomonadota</taxon>
        <taxon>Candidatius Mariprofundia</taxon>
        <taxon>Mariprofundales</taxon>
        <taxon>Mariprofundaceae</taxon>
        <taxon>Mariprofundus</taxon>
    </lineage>
</organism>
<evidence type="ECO:0000313" key="1">
    <source>
        <dbReference type="EMBL" id="TLS66498.1"/>
    </source>
</evidence>
<gene>
    <name evidence="1" type="ORF">FEF65_10035</name>
</gene>
<evidence type="ECO:0000313" key="2">
    <source>
        <dbReference type="Proteomes" id="UP000306585"/>
    </source>
</evidence>
<proteinExistence type="predicted"/>
<keyword evidence="2" id="KW-1185">Reference proteome</keyword>
<dbReference type="Proteomes" id="UP000306585">
    <property type="component" value="Unassembled WGS sequence"/>
</dbReference>
<evidence type="ECO:0008006" key="3">
    <source>
        <dbReference type="Google" id="ProtNLM"/>
    </source>
</evidence>
<protein>
    <recommendedName>
        <fullName evidence="3">RiboL-PSP-HEPN domain-containing protein</fullName>
    </recommendedName>
</protein>
<dbReference type="EMBL" id="VBRY01000009">
    <property type="protein sequence ID" value="TLS66498.1"/>
    <property type="molecule type" value="Genomic_DNA"/>
</dbReference>
<comment type="caution">
    <text evidence="1">The sequence shown here is derived from an EMBL/GenBank/DDBJ whole genome shotgun (WGS) entry which is preliminary data.</text>
</comment>
<dbReference type="AlphaFoldDB" id="A0A5R9GL99"/>
<name>A0A5R9GL99_9PROT</name>
<reference evidence="1 2" key="1">
    <citation type="journal article" date="2019" name="Appl. Environ. Microbiol.">
        <title>Environmental Evidence and Genomic Insight of Iron-oxidizing Bacteria Preference Towards More Corrosion Resistant Stainless Steel at Higher Salinities.</title>
        <authorList>
            <person name="Garrison C.E."/>
            <person name="Price K.A."/>
            <person name="Field E.K."/>
        </authorList>
    </citation>
    <scope>NUCLEOTIDE SEQUENCE [LARGE SCALE GENOMIC DNA]</scope>
    <source>
        <strain evidence="1 2">P3</strain>
    </source>
</reference>
<sequence>MSSRSEAFDAFVESEKGILNIVRALDLYAVHLIAQIRGQEVPRDTVEAIMSMRKICGLNISNASLTDVELSEIKRNDYFKEVGEQIVISTHSALEHYLQSKFEEYYRYHLKGLPQSVVDESTKQVCRFRSLDDVKKAFTRVLGIHLPSFEIDFDFNPESNFNPGSSWDAILQLNKKRHDVVHNKHDEESFRIETLIDSWFPFEFTRMWVTRFDHFFDHQLYDGGWFKGDRFTQEYFRKAKSAGVDLIQPPSIQKG</sequence>
<accession>A0A5R9GL99</accession>